<sequence>MDLAWIAGLMVSACAWLASAERHSVYWNSTNSKADLLQQQHLQISDHKVVGGVMMEADRDGGDTDGQSDGERQTASSQTENAKRPPVRRRTPNDLQSDGERQTASSQTENAKRPRAT</sequence>
<dbReference type="Proteomes" id="UP000646548">
    <property type="component" value="Unassembled WGS sequence"/>
</dbReference>
<name>A0A834BVR2_ORYME</name>
<dbReference type="EMBL" id="WKFB01001166">
    <property type="protein sequence ID" value="KAF6715106.1"/>
    <property type="molecule type" value="Genomic_DNA"/>
</dbReference>
<reference evidence="3" key="1">
    <citation type="journal article" name="BMC Genomics">
        <title>Long-read sequencing and de novo genome assembly of marine medaka (Oryzias melastigma).</title>
        <authorList>
            <person name="Liang P."/>
            <person name="Saqib H.S.A."/>
            <person name="Ni X."/>
            <person name="Shen Y."/>
        </authorList>
    </citation>
    <scope>NUCLEOTIDE SEQUENCE</scope>
    <source>
        <strain evidence="3">Bigg-433</strain>
    </source>
</reference>
<evidence type="ECO:0000313" key="4">
    <source>
        <dbReference type="Proteomes" id="UP000646548"/>
    </source>
</evidence>
<feature type="region of interest" description="Disordered" evidence="1">
    <location>
        <begin position="50"/>
        <end position="117"/>
    </location>
</feature>
<comment type="caution">
    <text evidence="3">The sequence shown here is derived from an EMBL/GenBank/DDBJ whole genome shotgun (WGS) entry which is preliminary data.</text>
</comment>
<keyword evidence="2" id="KW-0732">Signal</keyword>
<feature type="signal peptide" evidence="2">
    <location>
        <begin position="1"/>
        <end position="20"/>
    </location>
</feature>
<organism evidence="3 4">
    <name type="scientific">Oryzias melastigma</name>
    <name type="common">Marine medaka</name>
    <dbReference type="NCBI Taxonomy" id="30732"/>
    <lineage>
        <taxon>Eukaryota</taxon>
        <taxon>Metazoa</taxon>
        <taxon>Chordata</taxon>
        <taxon>Craniata</taxon>
        <taxon>Vertebrata</taxon>
        <taxon>Euteleostomi</taxon>
        <taxon>Actinopterygii</taxon>
        <taxon>Neopterygii</taxon>
        <taxon>Teleostei</taxon>
        <taxon>Neoteleostei</taxon>
        <taxon>Acanthomorphata</taxon>
        <taxon>Ovalentaria</taxon>
        <taxon>Atherinomorphae</taxon>
        <taxon>Beloniformes</taxon>
        <taxon>Adrianichthyidae</taxon>
        <taxon>Oryziinae</taxon>
        <taxon>Oryzias</taxon>
    </lineage>
</organism>
<evidence type="ECO:0000256" key="2">
    <source>
        <dbReference type="SAM" id="SignalP"/>
    </source>
</evidence>
<evidence type="ECO:0000313" key="3">
    <source>
        <dbReference type="EMBL" id="KAF6715106.1"/>
    </source>
</evidence>
<evidence type="ECO:0000256" key="1">
    <source>
        <dbReference type="SAM" id="MobiDB-lite"/>
    </source>
</evidence>
<accession>A0A834BVR2</accession>
<protein>
    <submittedName>
        <fullName evidence="3">Uncharacterized protein</fullName>
    </submittedName>
</protein>
<proteinExistence type="predicted"/>
<feature type="chain" id="PRO_5032907555" evidence="2">
    <location>
        <begin position="21"/>
        <end position="117"/>
    </location>
</feature>
<dbReference type="AlphaFoldDB" id="A0A834BVR2"/>
<gene>
    <name evidence="3" type="ORF">FQA47_005703</name>
</gene>